<organism evidence="1">
    <name type="scientific">Kallithea virus</name>
    <dbReference type="NCBI Taxonomy" id="1654582"/>
    <lineage>
        <taxon>Viruses</taxon>
        <taxon>Viruses incertae sedis</taxon>
        <taxon>Naldaviricetes</taxon>
        <taxon>Lefavirales</taxon>
        <taxon>Nudiviridae</taxon>
        <taxon>Alphanudivirus</taxon>
        <taxon>Alphanudivirus dromelanogasteris</taxon>
    </lineage>
</organism>
<reference evidence="1" key="1">
    <citation type="journal article" date="2015" name="PLoS Biol.">
        <title>The Discovery, Distribution, and Evolution of Viruses Associated with Drosophila melanogaster.</title>
        <authorList>
            <person name="Webster C.L."/>
            <person name="Waldron F.M."/>
            <person name="Robertson S."/>
            <person name="Crowson D."/>
            <person name="Ferrari G."/>
            <person name="Quintana J.F."/>
            <person name="Brouqui J.M."/>
            <person name="Bayne E.H."/>
            <person name="Longdon B."/>
            <person name="Buck A.H."/>
            <person name="Lazzaro B.P."/>
            <person name="Akorli J."/>
            <person name="Haddrill P.R."/>
            <person name="Obbard D.J."/>
        </authorList>
    </citation>
    <scope>NUCLEOTIDE SEQUENCE</scope>
</reference>
<accession>A0A0F7KNJ0</accession>
<keyword evidence="1" id="KW-0808">Transferase</keyword>
<sequence length="274" mass="32722">MTWVDRLVVLNLPNYSNITLVPVYFSGSKYIKQPILDELQKEYNWADVSQITYKRLIKSQTTRTRHQVLQYLLNHRGYSKIYKYSNVDILLMQMIQHNLRQIRKIENFKMNIEYLNGVYKQFFDFLQETSNSHIVVLIDCRIKYFEQYHHNFNEIILHTIALVALMSKRLLYSFIEFIIIMDEIKSVEEIRDNECFNYESMTKDKNHIVNNDFENLTSSILSASEIQNVAFLQRKVLENLHHSDKILKHLDKNLIKKIIINAHRSNNSLDLELS</sequence>
<protein>
    <submittedName>
        <fullName evidence="1">Putative guanylate kinase-like protein</fullName>
    </submittedName>
</protein>
<dbReference type="GO" id="GO:0016301">
    <property type="term" value="F:kinase activity"/>
    <property type="evidence" value="ECO:0007669"/>
    <property type="project" value="UniProtKB-KW"/>
</dbReference>
<dbReference type="EMBL" id="KP714102">
    <property type="protein sequence ID" value="AKH40347.1"/>
    <property type="molecule type" value="Genomic_DNA"/>
</dbReference>
<proteinExistence type="predicted"/>
<keyword evidence="1" id="KW-0418">Kinase</keyword>
<name>A0A0F7KNJ0_9VIRU</name>
<evidence type="ECO:0000313" key="1">
    <source>
        <dbReference type="EMBL" id="AKH40347.1"/>
    </source>
</evidence>